<proteinExistence type="predicted"/>
<evidence type="ECO:0000313" key="3">
    <source>
        <dbReference type="EMBL" id="MFC3681672.1"/>
    </source>
</evidence>
<comment type="caution">
    <text evidence="3">The sequence shown here is derived from an EMBL/GenBank/DDBJ whole genome shotgun (WGS) entry which is preliminary data.</text>
</comment>
<dbReference type="EMBL" id="JBHRYB010000016">
    <property type="protein sequence ID" value="MFC3681672.1"/>
    <property type="molecule type" value="Genomic_DNA"/>
</dbReference>
<dbReference type="InterPro" id="IPR003777">
    <property type="entry name" value="XdhC_CoxI"/>
</dbReference>
<name>A0ABV7VY76_9GAMM</name>
<dbReference type="Pfam" id="PF13478">
    <property type="entry name" value="XdhC_C"/>
    <property type="match status" value="1"/>
</dbReference>
<feature type="domain" description="XdhC Rossmann" evidence="2">
    <location>
        <begin position="180"/>
        <end position="321"/>
    </location>
</feature>
<dbReference type="RefSeq" id="WP_376868224.1">
    <property type="nucleotide sequence ID" value="NZ_JBHRYB010000016.1"/>
</dbReference>
<sequence length="327" mass="36267">MNGSNWHVLQQLLHWLEQGLEPWLATVLETYGSSPRPVGSLMIYHPEKGIVGSLSGGCIEQELLQQLANDQYPETTLPDIIRYGGSGAEQQRLQLPCGGHLDVLLEKVGQNQQHHFQQLVNPLKQRLHIGRRIQLSDGGSSRGRGGNGELSIIEAQLLPDTDIQRTNNTVVHALRPQDKLLMVGAGEVARCVASMACELEFEVTLCDFRDEFLQGWEMPGVRVVRAMPDDLIGDAFYDSHCAIIALAHDPRVDDMAMLEALNSNAFYVGAMGSLSTSEKRRLRLRELGLSQTAINRLHAPIGVDIGSKTPYEIALSIMADVIRHRRR</sequence>
<feature type="domain" description="XdhC- CoxI" evidence="1">
    <location>
        <begin position="15"/>
        <end position="67"/>
    </location>
</feature>
<dbReference type="Proteomes" id="UP001595722">
    <property type="component" value="Unassembled WGS sequence"/>
</dbReference>
<protein>
    <submittedName>
        <fullName evidence="3">XdhC family protein</fullName>
    </submittedName>
</protein>
<dbReference type="Pfam" id="PF02625">
    <property type="entry name" value="XdhC_CoxI"/>
    <property type="match status" value="1"/>
</dbReference>
<keyword evidence="4" id="KW-1185">Reference proteome</keyword>
<gene>
    <name evidence="3" type="ORF">ACFOMG_16320</name>
</gene>
<dbReference type="InterPro" id="IPR052698">
    <property type="entry name" value="MoCofactor_Util/Proc"/>
</dbReference>
<organism evidence="3 4">
    <name type="scientific">Bacterioplanoides pacificum</name>
    <dbReference type="NCBI Taxonomy" id="1171596"/>
    <lineage>
        <taxon>Bacteria</taxon>
        <taxon>Pseudomonadati</taxon>
        <taxon>Pseudomonadota</taxon>
        <taxon>Gammaproteobacteria</taxon>
        <taxon>Oceanospirillales</taxon>
        <taxon>Oceanospirillaceae</taxon>
        <taxon>Bacterioplanoides</taxon>
    </lineage>
</organism>
<dbReference type="InterPro" id="IPR036291">
    <property type="entry name" value="NAD(P)-bd_dom_sf"/>
</dbReference>
<dbReference type="SUPFAM" id="SSF51735">
    <property type="entry name" value="NAD(P)-binding Rossmann-fold domains"/>
    <property type="match status" value="1"/>
</dbReference>
<evidence type="ECO:0000259" key="1">
    <source>
        <dbReference type="Pfam" id="PF02625"/>
    </source>
</evidence>
<dbReference type="Gene3D" id="3.40.50.720">
    <property type="entry name" value="NAD(P)-binding Rossmann-like Domain"/>
    <property type="match status" value="1"/>
</dbReference>
<reference evidence="4" key="1">
    <citation type="journal article" date="2019" name="Int. J. Syst. Evol. Microbiol.">
        <title>The Global Catalogue of Microorganisms (GCM) 10K type strain sequencing project: providing services to taxonomists for standard genome sequencing and annotation.</title>
        <authorList>
            <consortium name="The Broad Institute Genomics Platform"/>
            <consortium name="The Broad Institute Genome Sequencing Center for Infectious Disease"/>
            <person name="Wu L."/>
            <person name="Ma J."/>
        </authorList>
    </citation>
    <scope>NUCLEOTIDE SEQUENCE [LARGE SCALE GENOMIC DNA]</scope>
    <source>
        <strain evidence="4">KCTC 42424</strain>
    </source>
</reference>
<dbReference type="PANTHER" id="PTHR30388:SF4">
    <property type="entry name" value="MOLYBDENUM COFACTOR INSERTION CHAPERONE PAOD"/>
    <property type="match status" value="1"/>
</dbReference>
<evidence type="ECO:0000313" key="4">
    <source>
        <dbReference type="Proteomes" id="UP001595722"/>
    </source>
</evidence>
<dbReference type="InterPro" id="IPR027051">
    <property type="entry name" value="XdhC_Rossmann_dom"/>
</dbReference>
<accession>A0ABV7VY76</accession>
<evidence type="ECO:0000259" key="2">
    <source>
        <dbReference type="Pfam" id="PF13478"/>
    </source>
</evidence>
<dbReference type="PANTHER" id="PTHR30388">
    <property type="entry name" value="ALDEHYDE OXIDOREDUCTASE MOLYBDENUM COFACTOR ASSEMBLY PROTEIN"/>
    <property type="match status" value="1"/>
</dbReference>